<proteinExistence type="predicted"/>
<evidence type="ECO:0000313" key="2">
    <source>
        <dbReference type="Proteomes" id="UP000782312"/>
    </source>
</evidence>
<name>A0A932MNL8_UNCTE</name>
<dbReference type="Proteomes" id="UP000782312">
    <property type="component" value="Unassembled WGS sequence"/>
</dbReference>
<comment type="caution">
    <text evidence="1">The sequence shown here is derived from an EMBL/GenBank/DDBJ whole genome shotgun (WGS) entry which is preliminary data.</text>
</comment>
<dbReference type="EMBL" id="JACPUR010000020">
    <property type="protein sequence ID" value="MBI3127903.1"/>
    <property type="molecule type" value="Genomic_DNA"/>
</dbReference>
<organism evidence="1 2">
    <name type="scientific">Tectimicrobiota bacterium</name>
    <dbReference type="NCBI Taxonomy" id="2528274"/>
    <lineage>
        <taxon>Bacteria</taxon>
        <taxon>Pseudomonadati</taxon>
        <taxon>Nitrospinota/Tectimicrobiota group</taxon>
        <taxon>Candidatus Tectimicrobiota</taxon>
    </lineage>
</organism>
<dbReference type="AlphaFoldDB" id="A0A932MNL8"/>
<reference evidence="1" key="1">
    <citation type="submission" date="2020-07" db="EMBL/GenBank/DDBJ databases">
        <title>Huge and variable diversity of episymbiotic CPR bacteria and DPANN archaea in groundwater ecosystems.</title>
        <authorList>
            <person name="He C.Y."/>
            <person name="Keren R."/>
            <person name="Whittaker M."/>
            <person name="Farag I.F."/>
            <person name="Doudna J."/>
            <person name="Cate J.H.D."/>
            <person name="Banfield J.F."/>
        </authorList>
    </citation>
    <scope>NUCLEOTIDE SEQUENCE</scope>
    <source>
        <strain evidence="1">NC_groundwater_763_Ag_S-0.2um_68_21</strain>
    </source>
</reference>
<sequence>MHPSETTEIASTGTARTGSGKLLGGLLTAGADAASAVLYDNTSAAGKILRTVKAPANTSADLAIPAGGIHFGAGLHIVLAGTGPKLYLEFT</sequence>
<accession>A0A932MNL8</accession>
<evidence type="ECO:0000313" key="1">
    <source>
        <dbReference type="EMBL" id="MBI3127903.1"/>
    </source>
</evidence>
<protein>
    <submittedName>
        <fullName evidence="1">Uncharacterized protein</fullName>
    </submittedName>
</protein>
<gene>
    <name evidence="1" type="ORF">HYZ11_09890</name>
</gene>